<keyword evidence="3" id="KW-1185">Reference proteome</keyword>
<gene>
    <name evidence="2" type="ORF">M422DRAFT_263172</name>
</gene>
<organism evidence="2 3">
    <name type="scientific">Sphaerobolus stellatus (strain SS14)</name>
    <dbReference type="NCBI Taxonomy" id="990650"/>
    <lineage>
        <taxon>Eukaryota</taxon>
        <taxon>Fungi</taxon>
        <taxon>Dikarya</taxon>
        <taxon>Basidiomycota</taxon>
        <taxon>Agaricomycotina</taxon>
        <taxon>Agaricomycetes</taxon>
        <taxon>Phallomycetidae</taxon>
        <taxon>Geastrales</taxon>
        <taxon>Sphaerobolaceae</taxon>
        <taxon>Sphaerobolus</taxon>
    </lineage>
</organism>
<dbReference type="Proteomes" id="UP000054279">
    <property type="component" value="Unassembled WGS sequence"/>
</dbReference>
<evidence type="ECO:0008006" key="4">
    <source>
        <dbReference type="Google" id="ProtNLM"/>
    </source>
</evidence>
<evidence type="ECO:0000256" key="1">
    <source>
        <dbReference type="SAM" id="SignalP"/>
    </source>
</evidence>
<evidence type="ECO:0000313" key="3">
    <source>
        <dbReference type="Proteomes" id="UP000054279"/>
    </source>
</evidence>
<proteinExistence type="predicted"/>
<evidence type="ECO:0000313" key="2">
    <source>
        <dbReference type="EMBL" id="KIJ34620.1"/>
    </source>
</evidence>
<keyword evidence="1" id="KW-0732">Signal</keyword>
<feature type="signal peptide" evidence="1">
    <location>
        <begin position="1"/>
        <end position="25"/>
    </location>
</feature>
<sequence>MDGFHIHHFFSLLLVILLWVPSGLCKENSEDSHNNQYNSLPSRDIEPILPKQCSGGQNAWWQVLEFNQSDPCQVHQTLINQGIATTCCVSPTKFIALAAPVIYNPITLQRLALPALKFQWKQFQMKPQQ</sequence>
<dbReference type="AlphaFoldDB" id="A0A0C9VAU8"/>
<feature type="chain" id="PRO_5002205316" description="Hydrophobin" evidence="1">
    <location>
        <begin position="26"/>
        <end position="129"/>
    </location>
</feature>
<name>A0A0C9VAU8_SPHS4</name>
<reference evidence="2 3" key="1">
    <citation type="submission" date="2014-06" db="EMBL/GenBank/DDBJ databases">
        <title>Evolutionary Origins and Diversification of the Mycorrhizal Mutualists.</title>
        <authorList>
            <consortium name="DOE Joint Genome Institute"/>
            <consortium name="Mycorrhizal Genomics Consortium"/>
            <person name="Kohler A."/>
            <person name="Kuo A."/>
            <person name="Nagy L.G."/>
            <person name="Floudas D."/>
            <person name="Copeland A."/>
            <person name="Barry K.W."/>
            <person name="Cichocki N."/>
            <person name="Veneault-Fourrey C."/>
            <person name="LaButti K."/>
            <person name="Lindquist E.A."/>
            <person name="Lipzen A."/>
            <person name="Lundell T."/>
            <person name="Morin E."/>
            <person name="Murat C."/>
            <person name="Riley R."/>
            <person name="Ohm R."/>
            <person name="Sun H."/>
            <person name="Tunlid A."/>
            <person name="Henrissat B."/>
            <person name="Grigoriev I.V."/>
            <person name="Hibbett D.S."/>
            <person name="Martin F."/>
        </authorList>
    </citation>
    <scope>NUCLEOTIDE SEQUENCE [LARGE SCALE GENOMIC DNA]</scope>
    <source>
        <strain evidence="2 3">SS14</strain>
    </source>
</reference>
<dbReference type="HOGENOM" id="CLU_134587_0_0_1"/>
<accession>A0A0C9VAU8</accession>
<protein>
    <recommendedName>
        <fullName evidence="4">Hydrophobin</fullName>
    </recommendedName>
</protein>
<dbReference type="EMBL" id="KN837197">
    <property type="protein sequence ID" value="KIJ34620.1"/>
    <property type="molecule type" value="Genomic_DNA"/>
</dbReference>